<protein>
    <submittedName>
        <fullName evidence="1">Uncharacterized protein</fullName>
    </submittedName>
</protein>
<dbReference type="EMBL" id="VSRR010002667">
    <property type="protein sequence ID" value="MPC32649.1"/>
    <property type="molecule type" value="Genomic_DNA"/>
</dbReference>
<gene>
    <name evidence="1" type="ORF">E2C01_025971</name>
</gene>
<keyword evidence="2" id="KW-1185">Reference proteome</keyword>
<reference evidence="1 2" key="1">
    <citation type="submission" date="2019-05" db="EMBL/GenBank/DDBJ databases">
        <title>Another draft genome of Portunus trituberculatus and its Hox gene families provides insights of decapod evolution.</title>
        <authorList>
            <person name="Jeong J.-H."/>
            <person name="Song I."/>
            <person name="Kim S."/>
            <person name="Choi T."/>
            <person name="Kim D."/>
            <person name="Ryu S."/>
            <person name="Kim W."/>
        </authorList>
    </citation>
    <scope>NUCLEOTIDE SEQUENCE [LARGE SCALE GENOMIC DNA]</scope>
    <source>
        <tissue evidence="1">Muscle</tissue>
    </source>
</reference>
<sequence length="90" mass="9476">MIVVQGNEAAAWVARRPDGGCRHPPHQTNAHTALTQATLAHISVPYVFLGLSAAEAPWHAGLAACNISVDAGAHWQLRDASDDTACLLPN</sequence>
<evidence type="ECO:0000313" key="2">
    <source>
        <dbReference type="Proteomes" id="UP000324222"/>
    </source>
</evidence>
<name>A0A5B7EHF1_PORTR</name>
<accession>A0A5B7EHF1</accession>
<proteinExistence type="predicted"/>
<comment type="caution">
    <text evidence="1">The sequence shown here is derived from an EMBL/GenBank/DDBJ whole genome shotgun (WGS) entry which is preliminary data.</text>
</comment>
<evidence type="ECO:0000313" key="1">
    <source>
        <dbReference type="EMBL" id="MPC32649.1"/>
    </source>
</evidence>
<dbReference type="AlphaFoldDB" id="A0A5B7EHF1"/>
<dbReference type="Proteomes" id="UP000324222">
    <property type="component" value="Unassembled WGS sequence"/>
</dbReference>
<organism evidence="1 2">
    <name type="scientific">Portunus trituberculatus</name>
    <name type="common">Swimming crab</name>
    <name type="synonym">Neptunus trituberculatus</name>
    <dbReference type="NCBI Taxonomy" id="210409"/>
    <lineage>
        <taxon>Eukaryota</taxon>
        <taxon>Metazoa</taxon>
        <taxon>Ecdysozoa</taxon>
        <taxon>Arthropoda</taxon>
        <taxon>Crustacea</taxon>
        <taxon>Multicrustacea</taxon>
        <taxon>Malacostraca</taxon>
        <taxon>Eumalacostraca</taxon>
        <taxon>Eucarida</taxon>
        <taxon>Decapoda</taxon>
        <taxon>Pleocyemata</taxon>
        <taxon>Brachyura</taxon>
        <taxon>Eubrachyura</taxon>
        <taxon>Portunoidea</taxon>
        <taxon>Portunidae</taxon>
        <taxon>Portuninae</taxon>
        <taxon>Portunus</taxon>
    </lineage>
</organism>